<dbReference type="Gene3D" id="1.10.1200.10">
    <property type="entry name" value="ACP-like"/>
    <property type="match status" value="1"/>
</dbReference>
<dbReference type="PANTHER" id="PTHR45527">
    <property type="entry name" value="NONRIBOSOMAL PEPTIDE SYNTHETASE"/>
    <property type="match status" value="1"/>
</dbReference>
<dbReference type="CDD" id="cd19531">
    <property type="entry name" value="LCL_NRPS-like"/>
    <property type="match status" value="1"/>
</dbReference>
<accession>A0A560IC34</accession>
<sequence length="1046" mass="110252">MDGLVSDVERTAPLSHAQERLWLLQRFNPADTAYNLTRAFRLRGPLDVAALGQALRAVAWRHAILRTRFTEGDGAPIQLIQRAPTLPLVVEEGGDPAARAMAEAARPFDLAAAPPIRATLVRAGPDDHTLILTLHHIVSDAASNPILARDLMTAYQGALADGDEDTARLLPALDLQYADYATAQRGPVAQARIARAVDGAVALLGGLPPALDLPTDRPRPAAWSGRGARHTFDLPFHLLPVIKAVGGAEGCTPFTLVLAAWQAVLSRWGGQRRFAVGVPFGGRREEEAEELIGFFVDTAVFPADIEAGLTGRVLCRRLRDAARALIANGAAPFDQVLARLSPPRDPSRAPLFQTMVNVQMGAPAAVRLAGLAIEAVPVAETTAKVDLALEVTVTADAIRCAIDYATDLFDPATVAAMAGAFGALLAGLLANPDVALDTLPLLDAAGQARELALGRDAVLELAAADDLVARFETQAGQTPGCTALVFEGVPVSYGDLNARANRLARRLVAQGVGPDIVVGVRLPRGPALVVALLAVLKAGGAYLPLDPDQAAVRTDAILAHARPRRVLDEVPDQDGDDSDLGLPVHPRQLAYRLYTSGSTGVPKGVEIDRQAISSLLRAMASPVASGPDDRLLAVTTVGFDIAGLELFLPLTTGGTIVLASRAQTLDPAALHGLIRDQGVTLMQATPATWRMLLDATDSRWPGLRALCGGEALRGDLARRLLDRGVRLWNVYGPTETTVWSAAHVVTAQDGTAPSVGIGGAIANNRLFILDGNLEPVPPGAVGDLWIGGIGLARGYAGQPAVTAAAFAPNPFPKADFPGGGAGDRLYRTGDRARRRPDGAIEFLGRADHQLKVRGFRIEAAEVEGALEAHPQVRQAAVTAHMPADGEAILCAYLVTDGNLPDLRPFLAARLPAYMVPTVYVRLDRLPLNASGKLDRCALPPPDLSVPPPAADALPLTGTAAALAGLWAEVLDQQVASLDADFFLLGGHSLRLVRLQTRIRTAFGREIPLAELFQVSTLGAMAARVDALGAVDEAEDIAFMTKLLDTL</sequence>
<dbReference type="Proteomes" id="UP000318050">
    <property type="component" value="Unassembled WGS sequence"/>
</dbReference>
<dbReference type="Gene3D" id="3.30.559.10">
    <property type="entry name" value="Chloramphenicol acetyltransferase-like domain"/>
    <property type="match status" value="1"/>
</dbReference>
<dbReference type="PROSITE" id="PS50075">
    <property type="entry name" value="CARRIER"/>
    <property type="match status" value="1"/>
</dbReference>
<dbReference type="EMBL" id="VITT01000010">
    <property type="protein sequence ID" value="TWB56607.1"/>
    <property type="molecule type" value="Genomic_DNA"/>
</dbReference>
<dbReference type="AlphaFoldDB" id="A0A560IC34"/>
<dbReference type="Gene3D" id="3.30.559.30">
    <property type="entry name" value="Nonribosomal peptide synthetase, condensation domain"/>
    <property type="match status" value="1"/>
</dbReference>
<dbReference type="CDD" id="cd05930">
    <property type="entry name" value="A_NRPS"/>
    <property type="match status" value="1"/>
</dbReference>
<evidence type="ECO:0000313" key="4">
    <source>
        <dbReference type="EMBL" id="TWB56607.1"/>
    </source>
</evidence>
<dbReference type="NCBIfam" id="TIGR01733">
    <property type="entry name" value="AA-adenyl-dom"/>
    <property type="match status" value="1"/>
</dbReference>
<dbReference type="SUPFAM" id="SSF52777">
    <property type="entry name" value="CoA-dependent acyltransferases"/>
    <property type="match status" value="2"/>
</dbReference>
<evidence type="ECO:0000256" key="1">
    <source>
        <dbReference type="ARBA" id="ARBA00022450"/>
    </source>
</evidence>
<dbReference type="InterPro" id="IPR009081">
    <property type="entry name" value="PP-bd_ACP"/>
</dbReference>
<proteinExistence type="predicted"/>
<name>A0A560IC34_9PROT</name>
<feature type="domain" description="Carrier" evidence="3">
    <location>
        <begin position="953"/>
        <end position="1028"/>
    </location>
</feature>
<dbReference type="Gene3D" id="2.30.38.10">
    <property type="entry name" value="Luciferase, Domain 3"/>
    <property type="match status" value="1"/>
</dbReference>
<dbReference type="InterPro" id="IPR025110">
    <property type="entry name" value="AMP-bd_C"/>
</dbReference>
<dbReference type="GO" id="GO:0031177">
    <property type="term" value="F:phosphopantetheine binding"/>
    <property type="evidence" value="ECO:0007669"/>
    <property type="project" value="InterPro"/>
</dbReference>
<dbReference type="GO" id="GO:0044550">
    <property type="term" value="P:secondary metabolite biosynthetic process"/>
    <property type="evidence" value="ECO:0007669"/>
    <property type="project" value="TreeGrafter"/>
</dbReference>
<protein>
    <submittedName>
        <fullName evidence="4">Amino acid adenylation domain-containing protein</fullName>
    </submittedName>
</protein>
<dbReference type="InterPro" id="IPR036736">
    <property type="entry name" value="ACP-like_sf"/>
</dbReference>
<dbReference type="OrthoDB" id="9770470at2"/>
<dbReference type="InterPro" id="IPR001242">
    <property type="entry name" value="Condensation_dom"/>
</dbReference>
<dbReference type="InterPro" id="IPR023213">
    <property type="entry name" value="CAT-like_dom_sf"/>
</dbReference>
<dbReference type="PANTHER" id="PTHR45527:SF1">
    <property type="entry name" value="FATTY ACID SYNTHASE"/>
    <property type="match status" value="1"/>
</dbReference>
<dbReference type="InterPro" id="IPR020806">
    <property type="entry name" value="PKS_PP-bd"/>
</dbReference>
<reference evidence="4 5" key="1">
    <citation type="submission" date="2019-06" db="EMBL/GenBank/DDBJ databases">
        <title>Genomic Encyclopedia of Type Strains, Phase IV (KMG-V): Genome sequencing to study the core and pangenomes of soil and plant-associated prokaryotes.</title>
        <authorList>
            <person name="Whitman W."/>
        </authorList>
    </citation>
    <scope>NUCLEOTIDE SEQUENCE [LARGE SCALE GENOMIC DNA]</scope>
    <source>
        <strain evidence="4 5">BR 11140</strain>
    </source>
</reference>
<dbReference type="Gene3D" id="3.40.50.980">
    <property type="match status" value="2"/>
</dbReference>
<evidence type="ECO:0000259" key="3">
    <source>
        <dbReference type="PROSITE" id="PS50075"/>
    </source>
</evidence>
<dbReference type="Pfam" id="PF00501">
    <property type="entry name" value="AMP-binding"/>
    <property type="match status" value="1"/>
</dbReference>
<dbReference type="GO" id="GO:0003824">
    <property type="term" value="F:catalytic activity"/>
    <property type="evidence" value="ECO:0007669"/>
    <property type="project" value="InterPro"/>
</dbReference>
<evidence type="ECO:0000256" key="2">
    <source>
        <dbReference type="ARBA" id="ARBA00022553"/>
    </source>
</evidence>
<dbReference type="GO" id="GO:0005737">
    <property type="term" value="C:cytoplasm"/>
    <property type="evidence" value="ECO:0007669"/>
    <property type="project" value="TreeGrafter"/>
</dbReference>
<evidence type="ECO:0000313" key="5">
    <source>
        <dbReference type="Proteomes" id="UP000318050"/>
    </source>
</evidence>
<dbReference type="SUPFAM" id="SSF47336">
    <property type="entry name" value="ACP-like"/>
    <property type="match status" value="1"/>
</dbReference>
<dbReference type="Pfam" id="PF00668">
    <property type="entry name" value="Condensation"/>
    <property type="match status" value="1"/>
</dbReference>
<keyword evidence="1" id="KW-0596">Phosphopantetheine</keyword>
<dbReference type="Gene3D" id="3.30.300.30">
    <property type="match status" value="1"/>
</dbReference>
<gene>
    <name evidence="4" type="ORF">FBZ92_11027</name>
</gene>
<dbReference type="InterPro" id="IPR000873">
    <property type="entry name" value="AMP-dep_synth/lig_dom"/>
</dbReference>
<dbReference type="InterPro" id="IPR010071">
    <property type="entry name" value="AA_adenyl_dom"/>
</dbReference>
<dbReference type="SUPFAM" id="SSF56801">
    <property type="entry name" value="Acetyl-CoA synthetase-like"/>
    <property type="match status" value="1"/>
</dbReference>
<organism evidence="4 5">
    <name type="scientific">Nitrospirillum amazonense</name>
    <dbReference type="NCBI Taxonomy" id="28077"/>
    <lineage>
        <taxon>Bacteria</taxon>
        <taxon>Pseudomonadati</taxon>
        <taxon>Pseudomonadota</taxon>
        <taxon>Alphaproteobacteria</taxon>
        <taxon>Rhodospirillales</taxon>
        <taxon>Azospirillaceae</taxon>
        <taxon>Nitrospirillum</taxon>
    </lineage>
</organism>
<keyword evidence="2" id="KW-0597">Phosphoprotein</keyword>
<dbReference type="Pfam" id="PF00550">
    <property type="entry name" value="PP-binding"/>
    <property type="match status" value="1"/>
</dbReference>
<dbReference type="Pfam" id="PF13193">
    <property type="entry name" value="AMP-binding_C"/>
    <property type="match status" value="1"/>
</dbReference>
<comment type="caution">
    <text evidence="4">The sequence shown here is derived from an EMBL/GenBank/DDBJ whole genome shotgun (WGS) entry which is preliminary data.</text>
</comment>
<dbReference type="SMART" id="SM00823">
    <property type="entry name" value="PKS_PP"/>
    <property type="match status" value="1"/>
</dbReference>
<dbReference type="GO" id="GO:0043041">
    <property type="term" value="P:amino acid activation for nonribosomal peptide biosynthetic process"/>
    <property type="evidence" value="ECO:0007669"/>
    <property type="project" value="TreeGrafter"/>
</dbReference>
<dbReference type="InterPro" id="IPR045851">
    <property type="entry name" value="AMP-bd_C_sf"/>
</dbReference>